<dbReference type="InterPro" id="IPR029057">
    <property type="entry name" value="PRTase-like"/>
</dbReference>
<dbReference type="NCBIfam" id="TIGR00336">
    <property type="entry name" value="pyrE"/>
    <property type="match status" value="1"/>
</dbReference>
<evidence type="ECO:0000256" key="2">
    <source>
        <dbReference type="ARBA" id="ARBA00004889"/>
    </source>
</evidence>
<keyword evidence="16" id="KW-1185">Reference proteome</keyword>
<keyword evidence="8" id="KW-0328">Glycosyltransferase</keyword>
<dbReference type="STRING" id="48709.A0A1D2MTR2"/>
<dbReference type="HAMAP" id="MF_01208">
    <property type="entry name" value="PyrE"/>
    <property type="match status" value="1"/>
</dbReference>
<dbReference type="FunFam" id="3.40.50.2020:FF:000025">
    <property type="entry name" value="Uridine monophosphate synthetase"/>
    <property type="match status" value="1"/>
</dbReference>
<accession>A0A1D2MTR2</accession>
<dbReference type="EC" id="2.4.2.10" evidence="5"/>
<dbReference type="SUPFAM" id="SSF53271">
    <property type="entry name" value="PRTase-like"/>
    <property type="match status" value="1"/>
</dbReference>
<evidence type="ECO:0000256" key="9">
    <source>
        <dbReference type="ARBA" id="ARBA00022679"/>
    </source>
</evidence>
<evidence type="ECO:0000313" key="15">
    <source>
        <dbReference type="EMBL" id="ODM96085.1"/>
    </source>
</evidence>
<evidence type="ECO:0000256" key="8">
    <source>
        <dbReference type="ARBA" id="ARBA00022676"/>
    </source>
</evidence>
<evidence type="ECO:0000256" key="3">
    <source>
        <dbReference type="ARBA" id="ARBA00006221"/>
    </source>
</evidence>
<gene>
    <name evidence="15" type="ORF">Ocin01_10601</name>
</gene>
<dbReference type="EMBL" id="LJIJ01000583">
    <property type="protein sequence ID" value="ODM96085.1"/>
    <property type="molecule type" value="Genomic_DNA"/>
</dbReference>
<keyword evidence="11" id="KW-0665">Pyrimidine biosynthesis</keyword>
<evidence type="ECO:0000256" key="4">
    <source>
        <dbReference type="ARBA" id="ARBA00009769"/>
    </source>
</evidence>
<organism evidence="15 16">
    <name type="scientific">Orchesella cincta</name>
    <name type="common">Springtail</name>
    <name type="synonym">Podura cincta</name>
    <dbReference type="NCBI Taxonomy" id="48709"/>
    <lineage>
        <taxon>Eukaryota</taxon>
        <taxon>Metazoa</taxon>
        <taxon>Ecdysozoa</taxon>
        <taxon>Arthropoda</taxon>
        <taxon>Hexapoda</taxon>
        <taxon>Collembola</taxon>
        <taxon>Entomobryomorpha</taxon>
        <taxon>Entomobryoidea</taxon>
        <taxon>Orchesellidae</taxon>
        <taxon>Orchesellinae</taxon>
        <taxon>Orchesella</taxon>
    </lineage>
</organism>
<sequence>MGKESELILALFDVGAVKFGSFMLKSGIQSPIYFDLRVIISHPKLMETICEILEDVVGGLKPTDVICGVPYTALPLATILSVRQNIPMIIKRKEQKEYGTGKLIEGEYTEGQTNCLILEDVLTTGSSIVDTALVLRDHGILVGTAIVVLNRNYPAADENLMKHGISLISLIKVDEFLEVLFTSGRITKDRRLELTFCGGPNHSTCSAREATKD</sequence>
<dbReference type="AlphaFoldDB" id="A0A1D2MTR2"/>
<keyword evidence="12" id="KW-0456">Lyase</keyword>
<reference evidence="15 16" key="1">
    <citation type="journal article" date="2016" name="Genome Biol. Evol.">
        <title>Gene Family Evolution Reflects Adaptation to Soil Environmental Stressors in the Genome of the Collembolan Orchesella cincta.</title>
        <authorList>
            <person name="Faddeeva-Vakhrusheva A."/>
            <person name="Derks M.F."/>
            <person name="Anvar S.Y."/>
            <person name="Agamennone V."/>
            <person name="Suring W."/>
            <person name="Smit S."/>
            <person name="van Straalen N.M."/>
            <person name="Roelofs D."/>
        </authorList>
    </citation>
    <scope>NUCLEOTIDE SEQUENCE [LARGE SCALE GENOMIC DNA]</scope>
    <source>
        <tissue evidence="15">Mixed pool</tissue>
    </source>
</reference>
<dbReference type="OrthoDB" id="10263753at2759"/>
<evidence type="ECO:0000256" key="5">
    <source>
        <dbReference type="ARBA" id="ARBA00011971"/>
    </source>
</evidence>
<dbReference type="GO" id="GO:0019856">
    <property type="term" value="P:pyrimidine nucleobase biosynthetic process"/>
    <property type="evidence" value="ECO:0007669"/>
    <property type="project" value="TreeGrafter"/>
</dbReference>
<evidence type="ECO:0000256" key="13">
    <source>
        <dbReference type="ARBA" id="ARBA00023268"/>
    </source>
</evidence>
<evidence type="ECO:0000256" key="11">
    <source>
        <dbReference type="ARBA" id="ARBA00022975"/>
    </source>
</evidence>
<dbReference type="EC" id="4.1.1.23" evidence="6"/>
<evidence type="ECO:0000256" key="10">
    <source>
        <dbReference type="ARBA" id="ARBA00022793"/>
    </source>
</evidence>
<proteinExistence type="inferred from homology"/>
<dbReference type="Pfam" id="PF00156">
    <property type="entry name" value="Pribosyltran"/>
    <property type="match status" value="1"/>
</dbReference>
<dbReference type="InterPro" id="IPR023031">
    <property type="entry name" value="OPRT"/>
</dbReference>
<keyword evidence="13" id="KW-0511">Multifunctional enzyme</keyword>
<comment type="pathway">
    <text evidence="2">Pyrimidine metabolism; UMP biosynthesis via de novo pathway; UMP from orotate: step 1/2.</text>
</comment>
<dbReference type="PANTHER" id="PTHR19278">
    <property type="entry name" value="OROTATE PHOSPHORIBOSYLTRANSFERASE"/>
    <property type="match status" value="1"/>
</dbReference>
<evidence type="ECO:0000313" key="16">
    <source>
        <dbReference type="Proteomes" id="UP000094527"/>
    </source>
</evidence>
<protein>
    <recommendedName>
        <fullName evidence="7">Uridine 5'-monophosphate synthase</fullName>
        <ecNumber evidence="5">2.4.2.10</ecNumber>
        <ecNumber evidence="6">4.1.1.23</ecNumber>
    </recommendedName>
</protein>
<dbReference type="UniPathway" id="UPA00070">
    <property type="reaction ID" value="UER00119"/>
</dbReference>
<dbReference type="GO" id="GO:0004590">
    <property type="term" value="F:orotidine-5'-phosphate decarboxylase activity"/>
    <property type="evidence" value="ECO:0007669"/>
    <property type="project" value="UniProtKB-EC"/>
</dbReference>
<keyword evidence="9" id="KW-0808">Transferase</keyword>
<dbReference type="InterPro" id="IPR000836">
    <property type="entry name" value="PRTase_dom"/>
</dbReference>
<evidence type="ECO:0000256" key="1">
    <source>
        <dbReference type="ARBA" id="ARBA00004861"/>
    </source>
</evidence>
<comment type="pathway">
    <text evidence="1">Pyrimidine metabolism; UMP biosynthesis via de novo pathway; UMP from orotate: step 2/2.</text>
</comment>
<dbReference type="OMA" id="ENPFTWA"/>
<dbReference type="InterPro" id="IPR004467">
    <property type="entry name" value="Or_phspho_trans_dom"/>
</dbReference>
<keyword evidence="10" id="KW-0210">Decarboxylase</keyword>
<dbReference type="CDD" id="cd06223">
    <property type="entry name" value="PRTases_typeI"/>
    <property type="match status" value="1"/>
</dbReference>
<comment type="similarity">
    <text evidence="4">In the C-terminal section; belongs to the OMP decarboxylase family.</text>
</comment>
<evidence type="ECO:0000256" key="12">
    <source>
        <dbReference type="ARBA" id="ARBA00023239"/>
    </source>
</evidence>
<comment type="caution">
    <text evidence="15">The sequence shown here is derived from an EMBL/GenBank/DDBJ whole genome shotgun (WGS) entry which is preliminary data.</text>
</comment>
<dbReference type="Proteomes" id="UP000094527">
    <property type="component" value="Unassembled WGS sequence"/>
</dbReference>
<evidence type="ECO:0000259" key="14">
    <source>
        <dbReference type="Pfam" id="PF00156"/>
    </source>
</evidence>
<dbReference type="Gene3D" id="3.40.50.2020">
    <property type="match status" value="1"/>
</dbReference>
<comment type="similarity">
    <text evidence="3">In the N-terminal section; belongs to the purine/pyrimidine phosphoribosyltransferase family.</text>
</comment>
<name>A0A1D2MTR2_ORCCI</name>
<evidence type="ECO:0000256" key="7">
    <source>
        <dbReference type="ARBA" id="ARBA00015047"/>
    </source>
</evidence>
<dbReference type="PANTHER" id="PTHR19278:SF9">
    <property type="entry name" value="URIDINE 5'-MONOPHOSPHATE SYNTHASE"/>
    <property type="match status" value="1"/>
</dbReference>
<dbReference type="GO" id="GO:0004588">
    <property type="term" value="F:orotate phosphoribosyltransferase activity"/>
    <property type="evidence" value="ECO:0007669"/>
    <property type="project" value="UniProtKB-EC"/>
</dbReference>
<evidence type="ECO:0000256" key="6">
    <source>
        <dbReference type="ARBA" id="ARBA00012321"/>
    </source>
</evidence>
<dbReference type="GO" id="GO:0044205">
    <property type="term" value="P:'de novo' UMP biosynthetic process"/>
    <property type="evidence" value="ECO:0007669"/>
    <property type="project" value="UniProtKB-UniPathway"/>
</dbReference>
<feature type="domain" description="Phosphoribosyltransferase" evidence="14">
    <location>
        <begin position="60"/>
        <end position="168"/>
    </location>
</feature>